<proteinExistence type="predicted"/>
<evidence type="ECO:0000313" key="2">
    <source>
        <dbReference type="Proteomes" id="UP000821865"/>
    </source>
</evidence>
<sequence>MPCQKNRLLNANFSVCLSLFSDAQVVTLRSEASVNDGRWHRLGLQFGSSHVELSVDGNVESLRTGLGRNQFFDLSGPLFLGGLDVSAQSRAVLQHGLQSETSLRGCLRHTRVNDVPTGLPDALVTRGLKPDCVWEFPCLQDPCEPGARCVHEGTDGFKCLCDTAAASSNGAVSGGRVDCVRTNFTGPYKVYASSLDQLLALSPLRVAEGGSDLVTTEHIRLLVDHRDLGVSDTGVLFHVMDAPKHGALEIEVWHRGTPDNVFTLADLSTHKVRYTHDGSENHRDSAVFELEFRSRTFDLPAALKERKRFVLHVLVSPVNDAPRVKVSPGKQLRLAKGTRKVLSPDLLHAEDEDTQPSQLVYTVLSLGDGDKDGFMEHADRPGEPLRTFTQEDIDRRLVSFVHRGREAESHVALGVSDKGGGGGSPGSDSTQTVVLRVVTFELSLALVNNTGLMVARGGWATISSANLSAVTNAPDQNLEIRYEVTRPPRRGTLERLKSTGRWSPVGHFSQRHIVRGKVRYVDKLKEDPQPTPPIQPEPSKGDKAVSVPDDDSAASDSFQFFISCASARAGPYEFRLSFESVQAVHNEQLTLEGVLEGVVSAAHLTYASWPKPSAADAVVYTLEQPPQAGNLLLTALPHGGAAPAVLATGSRFTQLQIDQGLLRYQLKRRALTRVSDVFRFRVSTDGGAQARDQEFRVCHMPKDAVLVSEELTVAEGGQTALGGLRPLLQGRRARFNVTRPPSHGELRLLDVTRERVEQRAVLNFTSEQMEAGRLVYRHDDSENSRDEFDFVAYEQGERLLYGTFRISVTMRNDNPPVRVVDRVFQVVADSERPLTSQDLRYEDADSPPSQIQYTRRDIPNGALFHADNMASQVYRFTQADLDSGKIIFRHSGAPSARAVLWVTDGQYYASGVLEIRASKPFVRVAVNTGLVVRRGDAAPLSSANLSAETNLRAGAGAITYKVTSHPRRGLLMVGGAEARQFGQTDLDAQAVEYESVDGGQDSAPAAAYQDSFGFVAFLGDTTSAPANFRLTVYPDSFWEPLEVLRNATLFVDHGAVAPISATHLAALDDDSEASQLRFHISTPSNGYVALKNDTKTPLLSFTQDQLNRGLVVFVHTGSPAGGFKFQVTDGLNQGSPHVFTVNARSLKIRLEHNKTLSVLPGSQQSITRDHLLARTGDHTRDVSFVVVRTPRLGRLLRENPSDGTLAQLSRFTQADIDNYLVLYEHRSPMSAPVEYDSFVVDLETPNAVPVKNILFAIRIALDDSLASVLGQLRVSEGGRVPLSSALDVGALEALWRGKPDVPPRLRVCLLSQPLRGWLEVDHKNASVPVCISAHSLDRVVYVHDDSETLDDSFGVGLFLTASEGDHGDMALHNSTLKVAVEPINDKPFSLETPSPVIRVTRGYRTAVTRETLKTTDDDGAPSQIVYKVVRQDETQAATLILGDSDTPIKNFTQQDVDEGRVYIVHNGSPKSPLTFNFIVSDGVHPTKPFILTVNVEPVVVRVANATNLVLQQGDLRAVLTPAVFGAWTNADRDDLVYNVTSAPHLGHLVFPDGASVDDFTQGDLEQGLVIYEQLDLSDSTDSFSIEVRCGPSAAVLRKVEVNVEALVRQRPLQAMAGRSVLITVDHLDASKLAARSNGNPRYSVTRQPVHGLLLLSNGTSQTAVLHFTHEDVLNETVFYRAHRRDPASDVSGIIKDHFDFELTAPGVQPGSSRFHVHVQVGHSSPGLAATPPQSPTAVATPSSPADNTSGTTTDDRPPGVVETGSRAPLLTNEHLVVIGVAAGVLLLLTVIAVAGVACGACRSRRGGSDKSGGSAQSSSRGGSGHPREAFPEELPAPPAPPPTSPSSSSSEPAPTVVAAAAGPDLDCLPPPPYAGGTGGGAPGTEVSTAVPTCKVTPLGHAEAAKTPSEGGASESDDWNGDVRFSAPTTVLRKNQYWV</sequence>
<dbReference type="EMBL" id="CM023471">
    <property type="protein sequence ID" value="KAH7966811.1"/>
    <property type="molecule type" value="Genomic_DNA"/>
</dbReference>
<protein>
    <submittedName>
        <fullName evidence="1">Uncharacterized protein</fullName>
    </submittedName>
</protein>
<gene>
    <name evidence="1" type="ORF">HPB49_019662</name>
</gene>
<accession>A0ACB8DG03</accession>
<evidence type="ECO:0000313" key="1">
    <source>
        <dbReference type="EMBL" id="KAH7966811.1"/>
    </source>
</evidence>
<reference evidence="1" key="1">
    <citation type="submission" date="2020-05" db="EMBL/GenBank/DDBJ databases">
        <title>Large-scale comparative analyses of tick genomes elucidate their genetic diversity and vector capacities.</title>
        <authorList>
            <person name="Jia N."/>
            <person name="Wang J."/>
            <person name="Shi W."/>
            <person name="Du L."/>
            <person name="Sun Y."/>
            <person name="Zhan W."/>
            <person name="Jiang J."/>
            <person name="Wang Q."/>
            <person name="Zhang B."/>
            <person name="Ji P."/>
            <person name="Sakyi L.B."/>
            <person name="Cui X."/>
            <person name="Yuan T."/>
            <person name="Jiang B."/>
            <person name="Yang W."/>
            <person name="Lam T.T.-Y."/>
            <person name="Chang Q."/>
            <person name="Ding S."/>
            <person name="Wang X."/>
            <person name="Zhu J."/>
            <person name="Ruan X."/>
            <person name="Zhao L."/>
            <person name="Wei J."/>
            <person name="Que T."/>
            <person name="Du C."/>
            <person name="Cheng J."/>
            <person name="Dai P."/>
            <person name="Han X."/>
            <person name="Huang E."/>
            <person name="Gao Y."/>
            <person name="Liu J."/>
            <person name="Shao H."/>
            <person name="Ye R."/>
            <person name="Li L."/>
            <person name="Wei W."/>
            <person name="Wang X."/>
            <person name="Wang C."/>
            <person name="Yang T."/>
            <person name="Huo Q."/>
            <person name="Li W."/>
            <person name="Guo W."/>
            <person name="Chen H."/>
            <person name="Zhou L."/>
            <person name="Ni X."/>
            <person name="Tian J."/>
            <person name="Zhou Y."/>
            <person name="Sheng Y."/>
            <person name="Liu T."/>
            <person name="Pan Y."/>
            <person name="Xia L."/>
            <person name="Li J."/>
            <person name="Zhao F."/>
            <person name="Cao W."/>
        </authorList>
    </citation>
    <scope>NUCLEOTIDE SEQUENCE</scope>
    <source>
        <strain evidence="1">Dsil-2018</strain>
    </source>
</reference>
<comment type="caution">
    <text evidence="1">The sequence shown here is derived from an EMBL/GenBank/DDBJ whole genome shotgun (WGS) entry which is preliminary data.</text>
</comment>
<keyword evidence="2" id="KW-1185">Reference proteome</keyword>
<dbReference type="Proteomes" id="UP000821865">
    <property type="component" value="Chromosome 2"/>
</dbReference>
<organism evidence="1 2">
    <name type="scientific">Dermacentor silvarum</name>
    <name type="common">Tick</name>
    <dbReference type="NCBI Taxonomy" id="543639"/>
    <lineage>
        <taxon>Eukaryota</taxon>
        <taxon>Metazoa</taxon>
        <taxon>Ecdysozoa</taxon>
        <taxon>Arthropoda</taxon>
        <taxon>Chelicerata</taxon>
        <taxon>Arachnida</taxon>
        <taxon>Acari</taxon>
        <taxon>Parasitiformes</taxon>
        <taxon>Ixodida</taxon>
        <taxon>Ixodoidea</taxon>
        <taxon>Ixodidae</taxon>
        <taxon>Rhipicephalinae</taxon>
        <taxon>Dermacentor</taxon>
    </lineage>
</organism>
<name>A0ACB8DG03_DERSI</name>